<dbReference type="GeneID" id="110012931"/>
<gene>
    <name evidence="3" type="primary">LOC110012931</name>
</gene>
<dbReference type="AlphaFoldDB" id="A0A8M8V550"/>
<accession>A0A8M8V550</accession>
<sequence>MLPPNQQTQSTPKTTQNPFSSGNSSAYGSTQQSHQTVEAESSADSVQPKKMLEEEKKNTCTTVTVATGIENSCSSGRERLQRHRIEVAGRVWIPDMWGQEAFLKDWIDCGAFDASLVNSSVMSARAALVEQGRTLNSATPTVANY</sequence>
<feature type="compositionally biased region" description="Polar residues" evidence="1">
    <location>
        <begin position="1"/>
        <end position="45"/>
    </location>
</feature>
<evidence type="ECO:0000313" key="2">
    <source>
        <dbReference type="Proteomes" id="UP000504604"/>
    </source>
</evidence>
<organism evidence="2 3">
    <name type="scientific">Sesamum indicum</name>
    <name type="common">Oriental sesame</name>
    <name type="synonym">Sesamum orientale</name>
    <dbReference type="NCBI Taxonomy" id="4182"/>
    <lineage>
        <taxon>Eukaryota</taxon>
        <taxon>Viridiplantae</taxon>
        <taxon>Streptophyta</taxon>
        <taxon>Embryophyta</taxon>
        <taxon>Tracheophyta</taxon>
        <taxon>Spermatophyta</taxon>
        <taxon>Magnoliopsida</taxon>
        <taxon>eudicotyledons</taxon>
        <taxon>Gunneridae</taxon>
        <taxon>Pentapetalae</taxon>
        <taxon>asterids</taxon>
        <taxon>lamiids</taxon>
        <taxon>Lamiales</taxon>
        <taxon>Pedaliaceae</taxon>
        <taxon>Sesamum</taxon>
    </lineage>
</organism>
<protein>
    <submittedName>
        <fullName evidence="3">Protein BIC1-like</fullName>
    </submittedName>
</protein>
<evidence type="ECO:0000256" key="1">
    <source>
        <dbReference type="SAM" id="MobiDB-lite"/>
    </source>
</evidence>
<keyword evidence="2" id="KW-1185">Reference proteome</keyword>
<dbReference type="Gramene" id="SIN_1013028.t">
    <property type="protein sequence ID" value="SIN_1013028.t.cds1"/>
    <property type="gene ID" value="SIN_1013028"/>
</dbReference>
<feature type="region of interest" description="Disordered" evidence="1">
    <location>
        <begin position="1"/>
        <end position="58"/>
    </location>
</feature>
<dbReference type="GO" id="GO:0009785">
    <property type="term" value="P:blue light signaling pathway"/>
    <property type="evidence" value="ECO:0007669"/>
    <property type="project" value="InterPro"/>
</dbReference>
<dbReference type="OrthoDB" id="672067at2759"/>
<dbReference type="CDD" id="cd22645">
    <property type="entry name" value="BIC1_CID"/>
    <property type="match status" value="1"/>
</dbReference>
<dbReference type="PANTHER" id="PTHR34207:SF2">
    <property type="entry name" value="PROTEIN BIC1"/>
    <property type="match status" value="1"/>
</dbReference>
<name>A0A8M8V550_SESIN</name>
<reference evidence="3" key="1">
    <citation type="submission" date="2025-08" db="UniProtKB">
        <authorList>
            <consortium name="RefSeq"/>
        </authorList>
    </citation>
    <scope>IDENTIFICATION</scope>
</reference>
<dbReference type="KEGG" id="sind:110012931"/>
<dbReference type="InterPro" id="IPR040374">
    <property type="entry name" value="BIC"/>
</dbReference>
<evidence type="ECO:0000313" key="3">
    <source>
        <dbReference type="RefSeq" id="XP_020553727.1"/>
    </source>
</evidence>
<dbReference type="Proteomes" id="UP000504604">
    <property type="component" value="Linkage group LG11"/>
</dbReference>
<dbReference type="PANTHER" id="PTHR34207">
    <property type="entry name" value="PROTEIN BIC1"/>
    <property type="match status" value="1"/>
</dbReference>
<proteinExistence type="predicted"/>
<dbReference type="RefSeq" id="XP_020553727.1">
    <property type="nucleotide sequence ID" value="XM_020698068.1"/>
</dbReference>